<protein>
    <recommendedName>
        <fullName evidence="7">Endoribonuclease YbeY</fullName>
        <ecNumber evidence="7">3.1.-.-</ecNumber>
    </recommendedName>
</protein>
<feature type="binding site" evidence="7">
    <location>
        <position position="126"/>
    </location>
    <ligand>
        <name>Zn(2+)</name>
        <dbReference type="ChEBI" id="CHEBI:29105"/>
        <note>catalytic</note>
    </ligand>
</feature>
<dbReference type="Gene3D" id="3.40.390.30">
    <property type="entry name" value="Metalloproteases ('zincins'), catalytic domain"/>
    <property type="match status" value="1"/>
</dbReference>
<dbReference type="GO" id="GO:0005737">
    <property type="term" value="C:cytoplasm"/>
    <property type="evidence" value="ECO:0007669"/>
    <property type="project" value="UniProtKB-SubCell"/>
</dbReference>
<organism evidence="8 9">
    <name type="scientific">Candidatus Yanofskybacteria bacterium CG10_big_fil_rev_8_21_14_0_10_37_15</name>
    <dbReference type="NCBI Taxonomy" id="1975097"/>
    <lineage>
        <taxon>Bacteria</taxon>
        <taxon>Candidatus Yanofskyibacteriota</taxon>
    </lineage>
</organism>
<comment type="caution">
    <text evidence="8">The sequence shown here is derived from an EMBL/GenBank/DDBJ whole genome shotgun (WGS) entry which is preliminary data.</text>
</comment>
<dbReference type="InterPro" id="IPR002036">
    <property type="entry name" value="YbeY"/>
</dbReference>
<keyword evidence="7" id="KW-0698">rRNA processing</keyword>
<dbReference type="AlphaFoldDB" id="A0A2H0R6D5"/>
<dbReference type="PROSITE" id="PS01306">
    <property type="entry name" value="UPF0054"/>
    <property type="match status" value="1"/>
</dbReference>
<accession>A0A2H0R6D5</accession>
<dbReference type="Pfam" id="PF02130">
    <property type="entry name" value="YbeY"/>
    <property type="match status" value="1"/>
</dbReference>
<evidence type="ECO:0000256" key="6">
    <source>
        <dbReference type="ARBA" id="ARBA00022833"/>
    </source>
</evidence>
<dbReference type="PANTHER" id="PTHR46986">
    <property type="entry name" value="ENDORIBONUCLEASE YBEY, CHLOROPLASTIC"/>
    <property type="match status" value="1"/>
</dbReference>
<dbReference type="EC" id="3.1.-.-" evidence="7"/>
<keyword evidence="7" id="KW-0690">Ribosome biogenesis</keyword>
<feature type="binding site" evidence="7">
    <location>
        <position position="116"/>
    </location>
    <ligand>
        <name>Zn(2+)</name>
        <dbReference type="ChEBI" id="CHEBI:29105"/>
        <note>catalytic</note>
    </ligand>
</feature>
<reference evidence="8 9" key="1">
    <citation type="submission" date="2017-09" db="EMBL/GenBank/DDBJ databases">
        <title>Depth-based differentiation of microbial function through sediment-hosted aquifers and enrichment of novel symbionts in the deep terrestrial subsurface.</title>
        <authorList>
            <person name="Probst A.J."/>
            <person name="Ladd B."/>
            <person name="Jarett J.K."/>
            <person name="Geller-Mcgrath D.E."/>
            <person name="Sieber C.M."/>
            <person name="Emerson J.B."/>
            <person name="Anantharaman K."/>
            <person name="Thomas B.C."/>
            <person name="Malmstrom R."/>
            <person name="Stieglmeier M."/>
            <person name="Klingl A."/>
            <person name="Woyke T."/>
            <person name="Ryan C.M."/>
            <person name="Banfield J.F."/>
        </authorList>
    </citation>
    <scope>NUCLEOTIDE SEQUENCE [LARGE SCALE GENOMIC DNA]</scope>
    <source>
        <strain evidence="8">CG10_big_fil_rev_8_21_14_0_10_37_15</strain>
    </source>
</reference>
<comment type="function">
    <text evidence="7">Single strand-specific metallo-endoribonuclease involved in late-stage 70S ribosome quality control and in maturation of the 3' terminus of the 16S rRNA.</text>
</comment>
<dbReference type="GO" id="GO:0004222">
    <property type="term" value="F:metalloendopeptidase activity"/>
    <property type="evidence" value="ECO:0007669"/>
    <property type="project" value="InterPro"/>
</dbReference>
<evidence type="ECO:0000313" key="8">
    <source>
        <dbReference type="EMBL" id="PIR42063.1"/>
    </source>
</evidence>
<keyword evidence="3 7" id="KW-0479">Metal-binding</keyword>
<evidence type="ECO:0000256" key="2">
    <source>
        <dbReference type="ARBA" id="ARBA00022722"/>
    </source>
</evidence>
<dbReference type="PANTHER" id="PTHR46986:SF1">
    <property type="entry name" value="ENDORIBONUCLEASE YBEY, CHLOROPLASTIC"/>
    <property type="match status" value="1"/>
</dbReference>
<proteinExistence type="inferred from homology"/>
<feature type="binding site" evidence="7">
    <location>
        <position position="120"/>
    </location>
    <ligand>
        <name>Zn(2+)</name>
        <dbReference type="ChEBI" id="CHEBI:29105"/>
        <note>catalytic</note>
    </ligand>
</feature>
<evidence type="ECO:0000256" key="1">
    <source>
        <dbReference type="ARBA" id="ARBA00010875"/>
    </source>
</evidence>
<evidence type="ECO:0000313" key="9">
    <source>
        <dbReference type="Proteomes" id="UP000230208"/>
    </source>
</evidence>
<dbReference type="GO" id="GO:0008270">
    <property type="term" value="F:zinc ion binding"/>
    <property type="evidence" value="ECO:0007669"/>
    <property type="project" value="UniProtKB-UniRule"/>
</dbReference>
<dbReference type="NCBIfam" id="TIGR00043">
    <property type="entry name" value="rRNA maturation RNase YbeY"/>
    <property type="match status" value="1"/>
</dbReference>
<dbReference type="EMBL" id="PCXP01000004">
    <property type="protein sequence ID" value="PIR42063.1"/>
    <property type="molecule type" value="Genomic_DNA"/>
</dbReference>
<gene>
    <name evidence="7 8" type="primary">ybeY</name>
    <name evidence="8" type="ORF">COV30_00365</name>
</gene>
<dbReference type="InterPro" id="IPR023091">
    <property type="entry name" value="MetalPrtase_cat_dom_sf_prd"/>
</dbReference>
<sequence length="147" mass="16932">MMKLDLVFKNYTSQKSPGENFFKKIIEKGASTLKIKGSLEVSVNLIGELKIRELNRKFLKKNKTTDVLSFPLKESGLKKYGILPLGDIFICLPLSKKEAFREKISLRTKLGRLTIHGFLHLLGFDHENSEKKAEEMFKLEDRIFSKL</sequence>
<dbReference type="Proteomes" id="UP000230208">
    <property type="component" value="Unassembled WGS sequence"/>
</dbReference>
<evidence type="ECO:0000256" key="4">
    <source>
        <dbReference type="ARBA" id="ARBA00022759"/>
    </source>
</evidence>
<keyword evidence="7" id="KW-0963">Cytoplasm</keyword>
<dbReference type="HAMAP" id="MF_00009">
    <property type="entry name" value="Endoribonucl_YbeY"/>
    <property type="match status" value="1"/>
</dbReference>
<dbReference type="SUPFAM" id="SSF55486">
    <property type="entry name" value="Metalloproteases ('zincins'), catalytic domain"/>
    <property type="match status" value="1"/>
</dbReference>
<keyword evidence="5 7" id="KW-0378">Hydrolase</keyword>
<comment type="subcellular location">
    <subcellularLocation>
        <location evidence="7">Cytoplasm</location>
    </subcellularLocation>
</comment>
<dbReference type="InterPro" id="IPR020549">
    <property type="entry name" value="YbeY_CS"/>
</dbReference>
<name>A0A2H0R6D5_9BACT</name>
<evidence type="ECO:0000256" key="7">
    <source>
        <dbReference type="HAMAP-Rule" id="MF_00009"/>
    </source>
</evidence>
<comment type="similarity">
    <text evidence="1 7">Belongs to the endoribonuclease YbeY family.</text>
</comment>
<evidence type="ECO:0000256" key="3">
    <source>
        <dbReference type="ARBA" id="ARBA00022723"/>
    </source>
</evidence>
<evidence type="ECO:0000256" key="5">
    <source>
        <dbReference type="ARBA" id="ARBA00022801"/>
    </source>
</evidence>
<keyword evidence="2 7" id="KW-0540">Nuclease</keyword>
<dbReference type="GO" id="GO:0004521">
    <property type="term" value="F:RNA endonuclease activity"/>
    <property type="evidence" value="ECO:0007669"/>
    <property type="project" value="UniProtKB-UniRule"/>
</dbReference>
<dbReference type="GO" id="GO:0006364">
    <property type="term" value="P:rRNA processing"/>
    <property type="evidence" value="ECO:0007669"/>
    <property type="project" value="UniProtKB-UniRule"/>
</dbReference>
<keyword evidence="4 7" id="KW-0255">Endonuclease</keyword>
<comment type="cofactor">
    <cofactor evidence="7">
        <name>Zn(2+)</name>
        <dbReference type="ChEBI" id="CHEBI:29105"/>
    </cofactor>
    <text evidence="7">Binds 1 zinc ion.</text>
</comment>
<keyword evidence="6 7" id="KW-0862">Zinc</keyword>